<dbReference type="PaxDb" id="4577-AC203777.3_FGP004"/>
<feature type="region of interest" description="Disordered" evidence="1">
    <location>
        <begin position="288"/>
        <end position="363"/>
    </location>
</feature>
<sequence>MAFGHSFSVSFSCINIKSNKGYRAPFHFILAQQFPFYTLSARAFTKERKGQNKNSGGKKFFIKRKKTVGYVMIYKDLSVALLTFILRFLNGGHRRRRGADLVARRLLRAAHRHGRHHAKKRSKKDGRATLDPERVRRTGGDPGADPSNVVAPAAPSQQPPAPRQDRWVRPPSPSPERVAERLRESETQQPLRPMRYCPLHGWGSCPARQPRAPPTDADTTAPAVRSSGLLVQVASPARPRARTRLTARKSTGPRGRPVGQIASTSTATVAVDATSSSSDDERIALVLGDGVQQRLPTPTPDDGPSGTVSPSTLLSPSGNRVVRRLAHHLSPRPRAPGSWSATARPSDDDDVRERSRSPPRRLL</sequence>
<feature type="compositionally biased region" description="Basic residues" evidence="1">
    <location>
        <begin position="321"/>
        <end position="331"/>
    </location>
</feature>
<feature type="region of interest" description="Disordered" evidence="1">
    <location>
        <begin position="247"/>
        <end position="266"/>
    </location>
</feature>
<evidence type="ECO:0000313" key="2">
    <source>
        <dbReference type="EMBL" id="AQK89668.1"/>
    </source>
</evidence>
<feature type="compositionally biased region" description="Basic residues" evidence="1">
    <location>
        <begin position="110"/>
        <end position="124"/>
    </location>
</feature>
<name>K7UXK0_MAIZE</name>
<proteinExistence type="predicted"/>
<dbReference type="STRING" id="4577.K7UXK0"/>
<gene>
    <name evidence="2" type="ORF">ZEAMMB73_Zm00001d008368</name>
</gene>
<reference evidence="2" key="1">
    <citation type="submission" date="2015-12" db="EMBL/GenBank/DDBJ databases">
        <title>Update maize B73 reference genome by single molecule sequencing technologies.</title>
        <authorList>
            <consortium name="Maize Genome Sequencing Project"/>
            <person name="Ware D."/>
        </authorList>
    </citation>
    <scope>NUCLEOTIDE SEQUENCE</scope>
    <source>
        <tissue evidence="2">Seedling</tissue>
    </source>
</reference>
<feature type="compositionally biased region" description="Polar residues" evidence="1">
    <location>
        <begin position="308"/>
        <end position="318"/>
    </location>
</feature>
<dbReference type="HOGENOM" id="CLU_071923_0_0_1"/>
<dbReference type="ExpressionAtlas" id="K7UXK0">
    <property type="expression patterns" value="baseline"/>
</dbReference>
<feature type="compositionally biased region" description="Basic and acidic residues" evidence="1">
    <location>
        <begin position="177"/>
        <end position="186"/>
    </location>
</feature>
<accession>K7UXK0</accession>
<feature type="compositionally biased region" description="Basic and acidic residues" evidence="1">
    <location>
        <begin position="125"/>
        <end position="139"/>
    </location>
</feature>
<dbReference type="AlphaFoldDB" id="K7UXK0"/>
<dbReference type="EMBL" id="CM000784">
    <property type="protein sequence ID" value="AQK89668.1"/>
    <property type="molecule type" value="Genomic_DNA"/>
</dbReference>
<organism evidence="2">
    <name type="scientific">Zea mays</name>
    <name type="common">Maize</name>
    <dbReference type="NCBI Taxonomy" id="4577"/>
    <lineage>
        <taxon>Eukaryota</taxon>
        <taxon>Viridiplantae</taxon>
        <taxon>Streptophyta</taxon>
        <taxon>Embryophyta</taxon>
        <taxon>Tracheophyta</taxon>
        <taxon>Spermatophyta</taxon>
        <taxon>Magnoliopsida</taxon>
        <taxon>Liliopsida</taxon>
        <taxon>Poales</taxon>
        <taxon>Poaceae</taxon>
        <taxon>PACMAD clade</taxon>
        <taxon>Panicoideae</taxon>
        <taxon>Andropogonodae</taxon>
        <taxon>Andropogoneae</taxon>
        <taxon>Tripsacinae</taxon>
        <taxon>Zea</taxon>
    </lineage>
</organism>
<protein>
    <submittedName>
        <fullName evidence="2">Uncharacterized protein</fullName>
    </submittedName>
</protein>
<dbReference type="InParanoid" id="K7UXK0"/>
<evidence type="ECO:0000256" key="1">
    <source>
        <dbReference type="SAM" id="MobiDB-lite"/>
    </source>
</evidence>
<feature type="region of interest" description="Disordered" evidence="1">
    <location>
        <begin position="110"/>
        <end position="192"/>
    </location>
</feature>